<dbReference type="GO" id="GO:0016853">
    <property type="term" value="F:isomerase activity"/>
    <property type="evidence" value="ECO:0007669"/>
    <property type="project" value="UniProtKB-KW"/>
</dbReference>
<evidence type="ECO:0000313" key="1">
    <source>
        <dbReference type="EMBL" id="PZP45362.1"/>
    </source>
</evidence>
<dbReference type="AlphaFoldDB" id="A0A2W5GQ35"/>
<gene>
    <name evidence="1" type="ORF">DI598_13325</name>
</gene>
<name>A0A2W5GQ35_9SPHI</name>
<organism evidence="1 2">
    <name type="scientific">Pseudopedobacter saltans</name>
    <dbReference type="NCBI Taxonomy" id="151895"/>
    <lineage>
        <taxon>Bacteria</taxon>
        <taxon>Pseudomonadati</taxon>
        <taxon>Bacteroidota</taxon>
        <taxon>Sphingobacteriia</taxon>
        <taxon>Sphingobacteriales</taxon>
        <taxon>Sphingobacteriaceae</taxon>
        <taxon>Pseudopedobacter</taxon>
    </lineage>
</organism>
<dbReference type="SUPFAM" id="SSF51658">
    <property type="entry name" value="Xylose isomerase-like"/>
    <property type="match status" value="1"/>
</dbReference>
<sequence>QTGREYFNQRQILKCLEICKTIDNETGITILQETHRNKWSYGLHTVHPMLEKYQMFDLTLDLSHWFCVSESYLEDQWEKLKLVIDRTQHIHARIGHMEGAQVFDPRLFEYQEALQAHLKIWDLWINNRKLAGFENTTITPEFGPQPYLTRGKRNIDLLEEQWNLNLWMKDFLEKRYNPETNET</sequence>
<accession>A0A2W5GQ35</accession>
<comment type="caution">
    <text evidence="1">The sequence shown here is derived from an EMBL/GenBank/DDBJ whole genome shotgun (WGS) entry which is preliminary data.</text>
</comment>
<keyword evidence="1" id="KW-0413">Isomerase</keyword>
<dbReference type="InterPro" id="IPR036237">
    <property type="entry name" value="Xyl_isomerase-like_sf"/>
</dbReference>
<feature type="non-terminal residue" evidence="1">
    <location>
        <position position="1"/>
    </location>
</feature>
<dbReference type="EMBL" id="QFOI01000267">
    <property type="protein sequence ID" value="PZP45362.1"/>
    <property type="molecule type" value="Genomic_DNA"/>
</dbReference>
<proteinExistence type="predicted"/>
<dbReference type="Proteomes" id="UP000249645">
    <property type="component" value="Unassembled WGS sequence"/>
</dbReference>
<reference evidence="1 2" key="1">
    <citation type="submission" date="2017-11" db="EMBL/GenBank/DDBJ databases">
        <title>Infants hospitalized years apart are colonized by the same room-sourced microbial strains.</title>
        <authorList>
            <person name="Brooks B."/>
            <person name="Olm M.R."/>
            <person name="Firek B.A."/>
            <person name="Baker R."/>
            <person name="Thomas B.C."/>
            <person name="Morowitz M.J."/>
            <person name="Banfield J.F."/>
        </authorList>
    </citation>
    <scope>NUCLEOTIDE SEQUENCE [LARGE SCALE GENOMIC DNA]</scope>
    <source>
        <strain evidence="1">S2_009_000_R2_76</strain>
    </source>
</reference>
<evidence type="ECO:0000313" key="2">
    <source>
        <dbReference type="Proteomes" id="UP000249645"/>
    </source>
</evidence>
<protein>
    <submittedName>
        <fullName evidence="1">Xylose isomerase</fullName>
    </submittedName>
</protein>